<keyword evidence="3" id="KW-1185">Reference proteome</keyword>
<dbReference type="EMBL" id="CP126970">
    <property type="protein sequence ID" value="WIM70810.1"/>
    <property type="molecule type" value="Genomic_DNA"/>
</dbReference>
<dbReference type="Proteomes" id="UP001238805">
    <property type="component" value="Chromosome"/>
</dbReference>
<dbReference type="SUPFAM" id="SSF51695">
    <property type="entry name" value="PLC-like phosphodiesterases"/>
    <property type="match status" value="1"/>
</dbReference>
<reference evidence="2 3" key="1">
    <citation type="submission" date="2023-05" db="EMBL/GenBank/DDBJ databases">
        <title>Corynebacterium suedekumii sp. nov. and Corynebacterium breve sp. nov. isolated from raw cow's milk.</title>
        <authorList>
            <person name="Baer M.K."/>
            <person name="Mehl L."/>
            <person name="Hellmuth R."/>
            <person name="Marke G."/>
            <person name="Lipski A."/>
        </authorList>
    </citation>
    <scope>NUCLEOTIDE SEQUENCE [LARGE SCALE GENOMIC DNA]</scope>
    <source>
        <strain evidence="2 3">LM112</strain>
    </source>
</reference>
<feature type="domain" description="GP-PDE" evidence="1">
    <location>
        <begin position="55"/>
        <end position="349"/>
    </location>
</feature>
<evidence type="ECO:0000313" key="3">
    <source>
        <dbReference type="Proteomes" id="UP001238805"/>
    </source>
</evidence>
<organism evidence="2 3">
    <name type="scientific">Corynebacterium suedekumii</name>
    <dbReference type="NCBI Taxonomy" id="3049801"/>
    <lineage>
        <taxon>Bacteria</taxon>
        <taxon>Bacillati</taxon>
        <taxon>Actinomycetota</taxon>
        <taxon>Actinomycetes</taxon>
        <taxon>Mycobacteriales</taxon>
        <taxon>Corynebacteriaceae</taxon>
        <taxon>Corynebacterium</taxon>
    </lineage>
</organism>
<dbReference type="RefSeq" id="WP_284875390.1">
    <property type="nucleotide sequence ID" value="NZ_CP126970.1"/>
</dbReference>
<dbReference type="PANTHER" id="PTHR46211:SF14">
    <property type="entry name" value="GLYCEROPHOSPHODIESTER PHOSPHODIESTERASE"/>
    <property type="match status" value="1"/>
</dbReference>
<evidence type="ECO:0000313" key="2">
    <source>
        <dbReference type="EMBL" id="WIM70810.1"/>
    </source>
</evidence>
<dbReference type="InterPro" id="IPR030395">
    <property type="entry name" value="GP_PDE_dom"/>
</dbReference>
<accession>A0ABY8VPU5</accession>
<proteinExistence type="predicted"/>
<sequence length="356" mass="38894">MTIYLIVTAPPAEVATLRPLHLIARSSPPPSSGLSSDLSSTVPTVDPAANLPQTFDLQSHRFGRGEWTEESALGLVEFQKLDVTTLEFDIVISADGVPVVWHDPVIQADKCTDTSPVGGDDPDFPYVGDLVRDLTWAQLQTLNCNLPLPGHPDAVHPETNQLLQLRDVFELTRDDDAVHYNIETKIEGEDRERSATPEQFVDAILPVIEEYGVSGRTMIQSFDWRSLPLVRAQAPEIPLVLLWDESTWFEGSPWIGEVDHAAVDGDIIAAARQLDVQVLSPGYAQPYGANAGDADYHPVATPEFIAAAHANGLMVVPWTINDESTMREQIEAGVDGIITDYPSRLAAVLDELGIGY</sequence>
<dbReference type="PANTHER" id="PTHR46211">
    <property type="entry name" value="GLYCEROPHOSPHORYL DIESTER PHOSPHODIESTERASE"/>
    <property type="match status" value="1"/>
</dbReference>
<dbReference type="Pfam" id="PF03009">
    <property type="entry name" value="GDPD"/>
    <property type="match status" value="1"/>
</dbReference>
<dbReference type="PROSITE" id="PS51704">
    <property type="entry name" value="GP_PDE"/>
    <property type="match status" value="1"/>
</dbReference>
<dbReference type="Gene3D" id="3.20.20.190">
    <property type="entry name" value="Phosphatidylinositol (PI) phosphodiesterase"/>
    <property type="match status" value="1"/>
</dbReference>
<gene>
    <name evidence="2" type="ORF">QP029_03005</name>
</gene>
<name>A0ABY8VPU5_9CORY</name>
<dbReference type="InterPro" id="IPR017946">
    <property type="entry name" value="PLC-like_Pdiesterase_TIM-brl"/>
</dbReference>
<evidence type="ECO:0000259" key="1">
    <source>
        <dbReference type="PROSITE" id="PS51704"/>
    </source>
</evidence>
<protein>
    <submittedName>
        <fullName evidence="2">Glycerophosphodiester phosphodiesterase family protein</fullName>
    </submittedName>
</protein>